<dbReference type="Pfam" id="PF10441">
    <property type="entry name" value="Urb2"/>
    <property type="match status" value="1"/>
</dbReference>
<evidence type="ECO:0000313" key="3">
    <source>
        <dbReference type="Proteomes" id="UP001445076"/>
    </source>
</evidence>
<dbReference type="PANTHER" id="PTHR15682">
    <property type="entry name" value="UNHEALTHY RIBOSOME BIOGENESIS PROTEIN 2 HOMOLOG"/>
    <property type="match status" value="1"/>
</dbReference>
<feature type="domain" description="Nucleolar 27S pre-rRNA processing Urb2/Npa2 C-terminal" evidence="1">
    <location>
        <begin position="1245"/>
        <end position="1431"/>
    </location>
</feature>
<comment type="caution">
    <text evidence="2">The sequence shown here is derived from an EMBL/GenBank/DDBJ whole genome shotgun (WGS) entry which is preliminary data.</text>
</comment>
<gene>
    <name evidence="2" type="ORF">OTU49_014866</name>
</gene>
<dbReference type="InterPro" id="IPR018849">
    <property type="entry name" value="Urb2/Npa2_C"/>
</dbReference>
<accession>A0AAW0Y1G8</accession>
<dbReference type="GO" id="GO:0042254">
    <property type="term" value="P:ribosome biogenesis"/>
    <property type="evidence" value="ECO:0007669"/>
    <property type="project" value="TreeGrafter"/>
</dbReference>
<name>A0AAW0Y1G8_CHEQU</name>
<dbReference type="InterPro" id="IPR052609">
    <property type="entry name" value="Ribosome_Biogenesis_Reg"/>
</dbReference>
<sequence>MSTILNSRRLKALCSNNWLCPISSSFAETLVDIINSSLEDTIRENAIIACHVLLSNPVLAPLITRSAEHCIFLTKGLIQWLVEGHQSDFDVTLTLMATLEAGAHLRIQPDVSSACLSVIDHFLLPHARLNVVLKNNKREIVQKLLKEINSVVTENLFKSKLVNLFTQSLDVLLSEETKESLSTVVETLLMFVVSAVENESLEISQFLLNKFFSGFSAQFKSKVLPYQMLIVLCHMLNVSLSRSEIPSLEKNSLAVQKLKSTNIDNEKQEALLFCILNAAESSSMDVTASVRGVSLKQWLENLGETLLKTAPLTPEGYHCLRTLLVMIPQAMSGLILKNLWNVCFKKVPVMTQSMTALYSAYDDLLCDVLGVCVRMRHIPKTFSRILFGFKKDIAFLENQQIIPDTLLVYEGQLLLPPRFMVSIMKAIGTLGHYQVLLLWKTTMYFATKESTALVEGQANAGTLKFLSIVIWLLSCVMKASPIVQVMSVAGVAQSFASIMEKIALHVIKPFITAMLTQPHNNNICGSILDLCHTWGEIHTYFLTSDTGYIECPDLLKVQSPKPSTPTDFSYLLPFISSEAWAQISARVANFGNQPTQLSLVQLVIQKFSQAALKHHRCALSLATVCNHSNQNPTKETLETLTKYLMSAMDLWGSNVSLLMTVHLVYILPFIDDGHLPVIARHLVNGIREGTIAWNEYVNSQHFHEASRLHPHIFLSICSTLVTMSGACKRKISEFEDTLTTKKNYCKKLLKKMEKIGPLLCEFGGERDEENALWDALRECGNMVMKLIENAGARKKNKGNSLDLSIMVKLIGNFPLSFLHKELQTALLLVLFALLVQEDLEGTEENVSSLLHIINQTLCSHCQFRLFRVTDASCLLKWLIKKRFDFPLSLVTQHMANLTQTLMTEKASVLPTILPDTKINSKLTAQALVGQSFDQVLNTLMYKLTAAASNAQQIKDISVYITSPETAKDAELFLQPAVFLMDACRKNIQHCKETLHYLSSWILKYLKKMDLTTTAPPTAAAILAAHSIIVLTEISHYAIKKKLNSQILENDVMNVRSITDISEDPENAQKNCDLEEQTIKTPLWQKLLGHSCHLAKLCLSSGHCELQECTLHYLIIVLQHYSILQSRLPPDIFITTWTALSRTDHIPRIISALPHSKCIIKPLLSGVSPDDYEKLLHDLLKSTQSDTTNLVCMLKLWQVIIFSKVFGVNGAVKRVALQHLMPILVNLVTVHNASDKCTNPYLIPLLETLRELISFALKFEAQTIALVLTPCTTVHLQTMPLDQFSQAFTAVVDIVNCIVLLYPGVVAECVPSVLASITHLATSLITQANQEYKLDDDQIKIMADCGSNLERIVSQLNSFRVRLNKVAHFTVAAIISSLQLTTVYPAVKTILETIIYRLLDLCDSHCLNHLLVALPPATKTLLKHLHSNYLTYRFKTK</sequence>
<reference evidence="2 3" key="1">
    <citation type="journal article" date="2024" name="BMC Genomics">
        <title>Genome assembly of redclaw crayfish (Cherax quadricarinatus) provides insights into its immune adaptation and hypoxia tolerance.</title>
        <authorList>
            <person name="Liu Z."/>
            <person name="Zheng J."/>
            <person name="Li H."/>
            <person name="Fang K."/>
            <person name="Wang S."/>
            <person name="He J."/>
            <person name="Zhou D."/>
            <person name="Weng S."/>
            <person name="Chi M."/>
            <person name="Gu Z."/>
            <person name="He J."/>
            <person name="Li F."/>
            <person name="Wang M."/>
        </authorList>
    </citation>
    <scope>NUCLEOTIDE SEQUENCE [LARGE SCALE GENOMIC DNA]</scope>
    <source>
        <strain evidence="2">ZL_2023a</strain>
    </source>
</reference>
<keyword evidence="3" id="KW-1185">Reference proteome</keyword>
<dbReference type="EMBL" id="JARKIK010000007">
    <property type="protein sequence ID" value="KAK8750497.1"/>
    <property type="molecule type" value="Genomic_DNA"/>
</dbReference>
<dbReference type="Proteomes" id="UP001445076">
    <property type="component" value="Unassembled WGS sequence"/>
</dbReference>
<evidence type="ECO:0000259" key="1">
    <source>
        <dbReference type="Pfam" id="PF10441"/>
    </source>
</evidence>
<dbReference type="PANTHER" id="PTHR15682:SF2">
    <property type="entry name" value="UNHEALTHY RIBOSOME BIOGENESIS PROTEIN 2 HOMOLOG"/>
    <property type="match status" value="1"/>
</dbReference>
<protein>
    <recommendedName>
        <fullName evidence="1">Nucleolar 27S pre-rRNA processing Urb2/Npa2 C-terminal domain-containing protein</fullName>
    </recommendedName>
</protein>
<proteinExistence type="predicted"/>
<dbReference type="GO" id="GO:0005730">
    <property type="term" value="C:nucleolus"/>
    <property type="evidence" value="ECO:0007669"/>
    <property type="project" value="TreeGrafter"/>
</dbReference>
<evidence type="ECO:0000313" key="2">
    <source>
        <dbReference type="EMBL" id="KAK8750497.1"/>
    </source>
</evidence>
<organism evidence="2 3">
    <name type="scientific">Cherax quadricarinatus</name>
    <name type="common">Australian red claw crayfish</name>
    <dbReference type="NCBI Taxonomy" id="27406"/>
    <lineage>
        <taxon>Eukaryota</taxon>
        <taxon>Metazoa</taxon>
        <taxon>Ecdysozoa</taxon>
        <taxon>Arthropoda</taxon>
        <taxon>Crustacea</taxon>
        <taxon>Multicrustacea</taxon>
        <taxon>Malacostraca</taxon>
        <taxon>Eumalacostraca</taxon>
        <taxon>Eucarida</taxon>
        <taxon>Decapoda</taxon>
        <taxon>Pleocyemata</taxon>
        <taxon>Astacidea</taxon>
        <taxon>Parastacoidea</taxon>
        <taxon>Parastacidae</taxon>
        <taxon>Cherax</taxon>
    </lineage>
</organism>